<evidence type="ECO:0000256" key="1">
    <source>
        <dbReference type="PROSITE-ProRule" id="PRU00024"/>
    </source>
</evidence>
<dbReference type="GO" id="GO:0008270">
    <property type="term" value="F:zinc ion binding"/>
    <property type="evidence" value="ECO:0007669"/>
    <property type="project" value="UniProtKB-KW"/>
</dbReference>
<name>A0A8B8F0C3_CRAVI</name>
<evidence type="ECO:0000313" key="3">
    <source>
        <dbReference type="Proteomes" id="UP000694844"/>
    </source>
</evidence>
<dbReference type="PANTHER" id="PTHR25462:SF296">
    <property type="entry name" value="MEIOTIC P26, ISOFORM F"/>
    <property type="match status" value="1"/>
</dbReference>
<feature type="domain" description="B box-type" evidence="2">
    <location>
        <begin position="8"/>
        <end position="53"/>
    </location>
</feature>
<gene>
    <name evidence="4" type="primary">LOC111137827</name>
</gene>
<keyword evidence="1" id="KW-0479">Metal-binding</keyword>
<keyword evidence="1" id="KW-0863">Zinc-finger</keyword>
<dbReference type="OrthoDB" id="153872at2759"/>
<proteinExistence type="predicted"/>
<dbReference type="Pfam" id="PF00643">
    <property type="entry name" value="zf-B_box"/>
    <property type="match status" value="1"/>
</dbReference>
<reference evidence="4" key="1">
    <citation type="submission" date="2025-08" db="UniProtKB">
        <authorList>
            <consortium name="RefSeq"/>
        </authorList>
    </citation>
    <scope>IDENTIFICATION</scope>
    <source>
        <tissue evidence="4">Whole sample</tissue>
    </source>
</reference>
<dbReference type="SUPFAM" id="SSF57845">
    <property type="entry name" value="B-box zinc-binding domain"/>
    <property type="match status" value="1"/>
</dbReference>
<dbReference type="PROSITE" id="PS50119">
    <property type="entry name" value="ZF_BBOX"/>
    <property type="match status" value="2"/>
</dbReference>
<evidence type="ECO:0000259" key="2">
    <source>
        <dbReference type="PROSITE" id="PS50119"/>
    </source>
</evidence>
<protein>
    <submittedName>
        <fullName evidence="4">E3 ubiquitin-protein ligase TRIM36-like</fullName>
    </submittedName>
</protein>
<accession>A0A8B8F0C3</accession>
<feature type="domain" description="B box-type" evidence="2">
    <location>
        <begin position="57"/>
        <end position="99"/>
    </location>
</feature>
<dbReference type="SUPFAM" id="SSF101898">
    <property type="entry name" value="NHL repeat"/>
    <property type="match status" value="1"/>
</dbReference>
<dbReference type="GeneID" id="111137827"/>
<dbReference type="RefSeq" id="XP_022345218.1">
    <property type="nucleotide sequence ID" value="XM_022489510.1"/>
</dbReference>
<keyword evidence="3" id="KW-1185">Reference proteome</keyword>
<keyword evidence="1" id="KW-0862">Zinc</keyword>
<dbReference type="PANTHER" id="PTHR25462">
    <property type="entry name" value="BONUS, ISOFORM C-RELATED"/>
    <property type="match status" value="1"/>
</dbReference>
<dbReference type="InterPro" id="IPR047153">
    <property type="entry name" value="TRIM45/56/19-like"/>
</dbReference>
<dbReference type="InterPro" id="IPR000315">
    <property type="entry name" value="Znf_B-box"/>
</dbReference>
<organism evidence="3 4">
    <name type="scientific">Crassostrea virginica</name>
    <name type="common">Eastern oyster</name>
    <dbReference type="NCBI Taxonomy" id="6565"/>
    <lineage>
        <taxon>Eukaryota</taxon>
        <taxon>Metazoa</taxon>
        <taxon>Spiralia</taxon>
        <taxon>Lophotrochozoa</taxon>
        <taxon>Mollusca</taxon>
        <taxon>Bivalvia</taxon>
        <taxon>Autobranchia</taxon>
        <taxon>Pteriomorphia</taxon>
        <taxon>Ostreida</taxon>
        <taxon>Ostreoidea</taxon>
        <taxon>Ostreidae</taxon>
        <taxon>Crassostrea</taxon>
    </lineage>
</organism>
<dbReference type="AlphaFoldDB" id="A0A8B8F0C3"/>
<dbReference type="Proteomes" id="UP000694844">
    <property type="component" value="Chromosome 5"/>
</dbReference>
<dbReference type="KEGG" id="cvn:111137827"/>
<dbReference type="CDD" id="cd19756">
    <property type="entry name" value="Bbox2"/>
    <property type="match status" value="1"/>
</dbReference>
<sequence length="433" mass="49480">MDTMYSLQDVIRCDLCETPVPPKHCELCHIHLCEACVGKHLSDQSKEHYIVPFEKRGSIPKCPNHSTKVCTYFCTECNIPVCPYCIALGQHENHEKEDILKVSETKKELIHKDLQDLETSIYTRYKEAAANLPVQRADVKKRSQKLTTALDKQGEALHTEINTIIQGMRSEIDDMDAQHIAAIDEQEDAINHTITEITQAILDLKRLLDTNDVCLLSEYTSRTEKFRGLPERFQVTSLPTFTPQEINREQINQQIGSLSKLDITYMYPFIDKPRILADIQAKCRRLYNVQTEYEQLESVSCLSDSELWTRGSDNILRLFNLQGELLRSVRTKSWVMPWDIAVTRSGDLVYADPRDCSINLVSGTKIQTLITLRGWIPHGLCSTSSGDLLVFMTRYGDTQTKVVRYSDTKRKQSIKWDDQGKPLYTSGPGCINI</sequence>
<dbReference type="Gene3D" id="3.30.160.60">
    <property type="entry name" value="Classic Zinc Finger"/>
    <property type="match status" value="1"/>
</dbReference>
<evidence type="ECO:0000313" key="4">
    <source>
        <dbReference type="RefSeq" id="XP_022345218.1"/>
    </source>
</evidence>